<evidence type="ECO:0000313" key="1">
    <source>
        <dbReference type="EMBL" id="VDD41962.1"/>
    </source>
</evidence>
<sequence length="51" mass="5843">MQRSSEEGLGRFQDKHVKCVRDIFDDKKERSINYLRRETGSISATLGSLPS</sequence>
<accession>A0A3P6FCL6</accession>
<dbReference type="AlphaFoldDB" id="A0A3P6FCL6"/>
<gene>
    <name evidence="1" type="ORF">BOLC5T29509H</name>
</gene>
<dbReference type="EMBL" id="LR031877">
    <property type="protein sequence ID" value="VDD41962.1"/>
    <property type="molecule type" value="Genomic_DNA"/>
</dbReference>
<reference evidence="1" key="1">
    <citation type="submission" date="2018-11" db="EMBL/GenBank/DDBJ databases">
        <authorList>
            <consortium name="Genoscope - CEA"/>
            <person name="William W."/>
        </authorList>
    </citation>
    <scope>NUCLEOTIDE SEQUENCE</scope>
</reference>
<protein>
    <submittedName>
        <fullName evidence="1">Uncharacterized protein</fullName>
    </submittedName>
</protein>
<proteinExistence type="predicted"/>
<name>A0A3P6FCL6_BRAOL</name>
<organism evidence="1">
    <name type="scientific">Brassica oleracea</name>
    <name type="common">Wild cabbage</name>
    <dbReference type="NCBI Taxonomy" id="3712"/>
    <lineage>
        <taxon>Eukaryota</taxon>
        <taxon>Viridiplantae</taxon>
        <taxon>Streptophyta</taxon>
        <taxon>Embryophyta</taxon>
        <taxon>Tracheophyta</taxon>
        <taxon>Spermatophyta</taxon>
        <taxon>Magnoliopsida</taxon>
        <taxon>eudicotyledons</taxon>
        <taxon>Gunneridae</taxon>
        <taxon>Pentapetalae</taxon>
        <taxon>rosids</taxon>
        <taxon>malvids</taxon>
        <taxon>Brassicales</taxon>
        <taxon>Brassicaceae</taxon>
        <taxon>Brassiceae</taxon>
        <taxon>Brassica</taxon>
    </lineage>
</organism>